<dbReference type="Ensembl" id="ENSXETT00000122971">
    <property type="protein sequence ID" value="ENSXETP00000113911"/>
    <property type="gene ID" value="ENSXETG00000027311"/>
</dbReference>
<dbReference type="PANTHER" id="PTHR11220:SF22">
    <property type="entry name" value="HEME-BINDING PROTEIN 1"/>
    <property type="match status" value="1"/>
</dbReference>
<comment type="subunit">
    <text evidence="3">Monomer.</text>
</comment>
<dbReference type="SUPFAM" id="SSF55136">
    <property type="entry name" value="Probable bacterial effector-binding domain"/>
    <property type="match status" value="1"/>
</dbReference>
<dbReference type="GeneTree" id="ENSGT00940000160320"/>
<dbReference type="InterPro" id="IPR006917">
    <property type="entry name" value="SOUL_heme-bd"/>
</dbReference>
<dbReference type="Pfam" id="PF04832">
    <property type="entry name" value="SOUL"/>
    <property type="match status" value="1"/>
</dbReference>
<dbReference type="InterPro" id="IPR011256">
    <property type="entry name" value="Reg_factor_effector_dom_sf"/>
</dbReference>
<name>A0A803K0S9_XENTR</name>
<evidence type="ECO:0000256" key="5">
    <source>
        <dbReference type="ARBA" id="ARBA00037673"/>
    </source>
</evidence>
<dbReference type="GO" id="GO:0005737">
    <property type="term" value="C:cytoplasm"/>
    <property type="evidence" value="ECO:0007669"/>
    <property type="project" value="UniProtKB-SubCell"/>
</dbReference>
<dbReference type="Bgee" id="ENSXETG00000027311">
    <property type="expression patterns" value="Expressed in liver and 13 other cell types or tissues"/>
</dbReference>
<evidence type="ECO:0000256" key="4">
    <source>
        <dbReference type="ARBA" id="ARBA00022490"/>
    </source>
</evidence>
<dbReference type="Xenbase" id="XB-GENE-1002291">
    <property type="gene designation" value="hebp1"/>
</dbReference>
<protein>
    <recommendedName>
        <fullName evidence="6">Heme-binding protein 1</fullName>
    </recommendedName>
</protein>
<organism evidence="7">
    <name type="scientific">Xenopus tropicalis</name>
    <name type="common">Western clawed frog</name>
    <name type="synonym">Silurana tropicalis</name>
    <dbReference type="NCBI Taxonomy" id="8364"/>
    <lineage>
        <taxon>Eukaryota</taxon>
        <taxon>Metazoa</taxon>
        <taxon>Chordata</taxon>
        <taxon>Craniata</taxon>
        <taxon>Vertebrata</taxon>
        <taxon>Euteleostomi</taxon>
        <taxon>Amphibia</taxon>
        <taxon>Batrachia</taxon>
        <taxon>Anura</taxon>
        <taxon>Pipoidea</taxon>
        <taxon>Pipidae</taxon>
        <taxon>Xenopodinae</taxon>
        <taxon>Xenopus</taxon>
        <taxon>Silurana</taxon>
    </lineage>
</organism>
<comment type="function">
    <text evidence="5">May bind free porphyrinogens that may be present in the cell and thus facilitate removal of these potentially toxic compound. Binds with a high affinity to one molecule of heme or porphyrins. It binds metalloporphyrins, free porphyrins and N-methylprotoporphyrin with similar affinities.</text>
</comment>
<comment type="subcellular location">
    <subcellularLocation>
        <location evidence="1">Cytoplasm</location>
    </subcellularLocation>
</comment>
<gene>
    <name evidence="7" type="primary">hebp1</name>
</gene>
<dbReference type="FunFam" id="3.20.80.10:FF:000003">
    <property type="entry name" value="Heme-binding protein 1"/>
    <property type="match status" value="1"/>
</dbReference>
<evidence type="ECO:0000256" key="2">
    <source>
        <dbReference type="ARBA" id="ARBA00009817"/>
    </source>
</evidence>
<keyword evidence="4" id="KW-0963">Cytoplasm</keyword>
<dbReference type="Gene3D" id="3.20.80.10">
    <property type="entry name" value="Regulatory factor, effector binding domain"/>
    <property type="match status" value="1"/>
</dbReference>
<sequence>MNSMPTVNTLPPNALCTPSLLSRAREDGVAFEEREYEGGKFVSTEVSGKPFDEASKEAVLRLLKYVGGSNQKYAGMGMTSPVVITSYPAENETLQPNVKVLLRIPSQYQADPPVPTDDTIHIEDRESVTFYSTQFGGYAKEADYVSHAAKLRSCLGPDISYHTDHYMCCGYDPPMKPYGRRNEVWFIKNN</sequence>
<comment type="similarity">
    <text evidence="2">Belongs to the HEBP family.</text>
</comment>
<dbReference type="PANTHER" id="PTHR11220">
    <property type="entry name" value="HEME-BINDING PROTEIN-RELATED"/>
    <property type="match status" value="1"/>
</dbReference>
<evidence type="ECO:0000256" key="6">
    <source>
        <dbReference type="ARBA" id="ARBA00040755"/>
    </source>
</evidence>
<evidence type="ECO:0000256" key="1">
    <source>
        <dbReference type="ARBA" id="ARBA00004496"/>
    </source>
</evidence>
<dbReference type="AlphaFoldDB" id="A0A803K0S9"/>
<proteinExistence type="inferred from homology"/>
<evidence type="ECO:0000256" key="3">
    <source>
        <dbReference type="ARBA" id="ARBA00011245"/>
    </source>
</evidence>
<evidence type="ECO:0000313" key="7">
    <source>
        <dbReference type="Ensembl" id="ENSXETP00000113911"/>
    </source>
</evidence>
<reference evidence="7" key="1">
    <citation type="journal article" date="2010" name="Science">
        <title>The genome of the Western clawed frog Xenopus tropicalis.</title>
        <authorList>
            <person name="Hellsten U."/>
            <person name="Harland R.M."/>
            <person name="Gilchrist M.J."/>
            <person name="Hendrix D."/>
            <person name="Jurka J."/>
            <person name="Kapitonov V."/>
            <person name="Ovcharenko I."/>
            <person name="Putnam N.H."/>
            <person name="Shu S."/>
            <person name="Taher L."/>
            <person name="Blitz I.L."/>
            <person name="Blumberg B."/>
            <person name="Dichmann D.S."/>
            <person name="Dubchak I."/>
            <person name="Amaya E."/>
            <person name="Detter J.C."/>
            <person name="Fletcher R."/>
            <person name="Gerhard D.S."/>
            <person name="Goodstein D."/>
            <person name="Graves T."/>
            <person name="Grigoriev I.V."/>
            <person name="Grimwood J."/>
            <person name="Kawashima T."/>
            <person name="Lindquist E."/>
            <person name="Lucas S.M."/>
            <person name="Mead P.E."/>
            <person name="Mitros T."/>
            <person name="Ogino H."/>
            <person name="Ohta Y."/>
            <person name="Poliakov A.V."/>
            <person name="Pollet N."/>
            <person name="Robert J."/>
            <person name="Salamov A."/>
            <person name="Sater A.K."/>
            <person name="Schmutz J."/>
            <person name="Terry A."/>
            <person name="Vize P.D."/>
            <person name="Warren W.C."/>
            <person name="Wells D."/>
            <person name="Wills A."/>
            <person name="Wilson R.K."/>
            <person name="Zimmerman L.B."/>
            <person name="Zorn A.M."/>
            <person name="Grainger R."/>
            <person name="Grammer T."/>
            <person name="Khokha M.K."/>
            <person name="Richardson P.M."/>
            <person name="Rokhsar D.S."/>
        </authorList>
    </citation>
    <scope>NUCLEOTIDE SEQUENCE [LARGE SCALE GENOMIC DNA]</scope>
    <source>
        <strain evidence="7">Nigerian</strain>
    </source>
</reference>
<reference evidence="7" key="2">
    <citation type="submission" date="2021-03" db="UniProtKB">
        <authorList>
            <consortium name="Ensembl"/>
        </authorList>
    </citation>
    <scope>IDENTIFICATION</scope>
</reference>
<accession>A0A803K0S9</accession>